<dbReference type="SMART" id="SM00382">
    <property type="entry name" value="AAA"/>
    <property type="match status" value="1"/>
</dbReference>
<feature type="domain" description="AAA+ ATPase" evidence="2">
    <location>
        <begin position="333"/>
        <end position="544"/>
    </location>
</feature>
<dbReference type="InterPro" id="IPR052934">
    <property type="entry name" value="Methyl-DNA_Rec/Restrict_Enz"/>
</dbReference>
<proteinExistence type="predicted"/>
<dbReference type="AlphaFoldDB" id="A0A8J3IZH9"/>
<dbReference type="GO" id="GO:0016887">
    <property type="term" value="F:ATP hydrolysis activity"/>
    <property type="evidence" value="ECO:0007669"/>
    <property type="project" value="InterPro"/>
</dbReference>
<evidence type="ECO:0000313" key="3">
    <source>
        <dbReference type="EMBL" id="GHO99627.1"/>
    </source>
</evidence>
<gene>
    <name evidence="3" type="ORF">KSF_096750</name>
</gene>
<dbReference type="PANTHER" id="PTHR37291">
    <property type="entry name" value="5-METHYLCYTOSINE-SPECIFIC RESTRICTION ENZYME B"/>
    <property type="match status" value="1"/>
</dbReference>
<keyword evidence="4" id="KW-1185">Reference proteome</keyword>
<dbReference type="SUPFAM" id="SSF52540">
    <property type="entry name" value="P-loop containing nucleoside triphosphate hydrolases"/>
    <property type="match status" value="1"/>
</dbReference>
<sequence>MVVTLDEIVEAYLADKDFQADRLELARRRDESLPMLQETVQQFIRGRSNLETFRSLLDMELRTGEDWGATGMGFMVQLNNLNKYHNGPDSNVDLRFRIILQGLNAITVGQCIEVFYEFLLAEQDRLRRAGKSSGMIVAPSRSPFIISLLAFWLDPTPRSIIYYTSLRKGLHRLMATGAVSTPPDLALSTTNVEIRTTTHHEAVNEIVDYLIRHVPELQDGTNYWFESFCYWVGEHWQSSALPENTLVAEKDGTNLLTQTLTGTTVASEDEETLDPPPSTAEKTEAEARMSKLLIPHEPLLPTPEPLLIQLIQEVQRHILVDEQLVRRIYHALLAGHVILTGPPGTGKTELARLIPEILWQSKTDDGEQDDDPALSRETAYTTRMVTATDDWSPRTLISSIVPQTINGTVSYKVQYGHLTATILKNWSFDGNQPEEWSTLTLHRTRITTPAGTERGTLQTFKGQWLVIDEFNRAPIDLALGDALTALGGNDVLRVPIDNGSAELPIPQDFRIIGTLNSFDRHYLNQISEALKRRFSFVEILPPTRAQRSAEQGIVLYKALKKVSHLSQAISVDADALSWDGTVAIEADASGQYELLWEDENAPFPAAFRAAWHIFEIIRIYRPLGTAQAIGLIRHMLIAGILQDYKTYEAWCGALDAALCDTIVDQLQVLLPDEIETLFLYLTTPPESFADTYHQQLNELASAPQRLYGQLRAFSTIVDDNGILYLSDADIERIVALDQPTMTNATLQQLFHLDHEHPTLPQFIRRLRVFKAERGL</sequence>
<dbReference type="GO" id="GO:0005524">
    <property type="term" value="F:ATP binding"/>
    <property type="evidence" value="ECO:0007669"/>
    <property type="project" value="InterPro"/>
</dbReference>
<reference evidence="3" key="1">
    <citation type="submission" date="2020-10" db="EMBL/GenBank/DDBJ databases">
        <title>Taxonomic study of unclassified bacteria belonging to the class Ktedonobacteria.</title>
        <authorList>
            <person name="Yabe S."/>
            <person name="Wang C.M."/>
            <person name="Zheng Y."/>
            <person name="Sakai Y."/>
            <person name="Cavaletti L."/>
            <person name="Monciardini P."/>
            <person name="Donadio S."/>
        </authorList>
    </citation>
    <scope>NUCLEOTIDE SEQUENCE</scope>
    <source>
        <strain evidence="3">ID150040</strain>
    </source>
</reference>
<dbReference type="PANTHER" id="PTHR37291:SF1">
    <property type="entry name" value="TYPE IV METHYL-DIRECTED RESTRICTION ENZYME ECOKMCRB SUBUNIT"/>
    <property type="match status" value="1"/>
</dbReference>
<dbReference type="InterPro" id="IPR003593">
    <property type="entry name" value="AAA+_ATPase"/>
</dbReference>
<dbReference type="Proteomes" id="UP000597444">
    <property type="component" value="Unassembled WGS sequence"/>
</dbReference>
<evidence type="ECO:0000259" key="2">
    <source>
        <dbReference type="SMART" id="SM00382"/>
    </source>
</evidence>
<dbReference type="Gene3D" id="3.40.50.300">
    <property type="entry name" value="P-loop containing nucleotide triphosphate hydrolases"/>
    <property type="match status" value="1"/>
</dbReference>
<dbReference type="InterPro" id="IPR011704">
    <property type="entry name" value="ATPase_dyneun-rel_AAA"/>
</dbReference>
<protein>
    <recommendedName>
        <fullName evidence="2">AAA+ ATPase domain-containing protein</fullName>
    </recommendedName>
</protein>
<evidence type="ECO:0000256" key="1">
    <source>
        <dbReference type="SAM" id="MobiDB-lite"/>
    </source>
</evidence>
<comment type="caution">
    <text evidence="3">The sequence shown here is derived from an EMBL/GenBank/DDBJ whole genome shotgun (WGS) entry which is preliminary data.</text>
</comment>
<name>A0A8J3IZH9_9CHLR</name>
<evidence type="ECO:0000313" key="4">
    <source>
        <dbReference type="Proteomes" id="UP000597444"/>
    </source>
</evidence>
<dbReference type="InterPro" id="IPR027417">
    <property type="entry name" value="P-loop_NTPase"/>
</dbReference>
<dbReference type="Pfam" id="PF07728">
    <property type="entry name" value="AAA_5"/>
    <property type="match status" value="1"/>
</dbReference>
<feature type="region of interest" description="Disordered" evidence="1">
    <location>
        <begin position="263"/>
        <end position="285"/>
    </location>
</feature>
<organism evidence="3 4">
    <name type="scientific">Reticulibacter mediterranei</name>
    <dbReference type="NCBI Taxonomy" id="2778369"/>
    <lineage>
        <taxon>Bacteria</taxon>
        <taxon>Bacillati</taxon>
        <taxon>Chloroflexota</taxon>
        <taxon>Ktedonobacteria</taxon>
        <taxon>Ktedonobacterales</taxon>
        <taxon>Reticulibacteraceae</taxon>
        <taxon>Reticulibacter</taxon>
    </lineage>
</organism>
<dbReference type="EMBL" id="BNJK01000002">
    <property type="protein sequence ID" value="GHO99627.1"/>
    <property type="molecule type" value="Genomic_DNA"/>
</dbReference>
<dbReference type="RefSeq" id="WP_220210265.1">
    <property type="nucleotide sequence ID" value="NZ_BNJK01000002.1"/>
</dbReference>
<accession>A0A8J3IZH9</accession>